<dbReference type="PROSITE" id="PS51318">
    <property type="entry name" value="TAT"/>
    <property type="match status" value="1"/>
</dbReference>
<dbReference type="AlphaFoldDB" id="A0A564FTZ7"/>
<keyword evidence="4 6" id="KW-0378">Hydrolase</keyword>
<evidence type="ECO:0000313" key="9">
    <source>
        <dbReference type="EMBL" id="VUF11512.1"/>
    </source>
</evidence>
<proteinExistence type="inferred from homology"/>
<dbReference type="SUPFAM" id="SSF56601">
    <property type="entry name" value="beta-lactamase/transpeptidase-like"/>
    <property type="match status" value="1"/>
</dbReference>
<dbReference type="InterPro" id="IPR023650">
    <property type="entry name" value="Beta-lactam_class-A_AS"/>
</dbReference>
<accession>A0A564FTZ7</accession>
<sequence>MSDPTRRHLCLGLGTGLAAAAWPFRAAAEEDAQARLLALARGFSGRLGVAARDTGSGRGLAHAADERFPLCSTFKLLAAAALLARVERGTETLSRAMPYTAADLDSYAPVARRRLEAGEGPMPLGEACAAALVWSDNTATNLVLRALGGPEALTAWLRQIGDAKTRLDRWEPELNTAIPGDPRDTTTPAAMLATLELVLLGPVLTPESRARLAGWMMESRTGLKRLRAGIPATWTVGDKTGSGANGTANVVAIVRPPGRAPLLAAVYITQTDAPEAVRDSIHAEVGRLVAALAEA</sequence>
<dbReference type="PROSITE" id="PS00146">
    <property type="entry name" value="BETA_LACTAMASE_A"/>
    <property type="match status" value="1"/>
</dbReference>
<dbReference type="InterPro" id="IPR006311">
    <property type="entry name" value="TAT_signal"/>
</dbReference>
<dbReference type="NCBIfam" id="NF033103">
    <property type="entry name" value="bla_class_A"/>
    <property type="match status" value="1"/>
</dbReference>
<dbReference type="PANTHER" id="PTHR35333">
    <property type="entry name" value="BETA-LACTAMASE"/>
    <property type="match status" value="1"/>
</dbReference>
<name>A0A564FTZ7_9HYPH</name>
<dbReference type="EC" id="3.5.2.6" evidence="3 6"/>
<reference evidence="8" key="2">
    <citation type="journal article" date="2021" name="Front. Microbiol.">
        <title>Comprehensive Comparative Genomics and Phenotyping of Methylobacterium Species.</title>
        <authorList>
            <person name="Alessa O."/>
            <person name="Ogura Y."/>
            <person name="Fujitani Y."/>
            <person name="Takami H."/>
            <person name="Hayashi T."/>
            <person name="Sahin N."/>
            <person name="Tani A."/>
        </authorList>
    </citation>
    <scope>NUCLEOTIDE SEQUENCE</scope>
    <source>
        <strain evidence="8">DSM 22415</strain>
    </source>
</reference>
<evidence type="ECO:0000313" key="8">
    <source>
        <dbReference type="EMBL" id="GJD55273.1"/>
    </source>
</evidence>
<comment type="catalytic activity">
    <reaction evidence="1 6">
        <text>a beta-lactam + H2O = a substituted beta-amino acid</text>
        <dbReference type="Rhea" id="RHEA:20401"/>
        <dbReference type="ChEBI" id="CHEBI:15377"/>
        <dbReference type="ChEBI" id="CHEBI:35627"/>
        <dbReference type="ChEBI" id="CHEBI:140347"/>
        <dbReference type="EC" id="3.5.2.6"/>
    </reaction>
</comment>
<dbReference type="PRINTS" id="PR00118">
    <property type="entry name" value="BLACTAMASEA"/>
</dbReference>
<evidence type="ECO:0000256" key="5">
    <source>
        <dbReference type="ARBA" id="ARBA00023251"/>
    </source>
</evidence>
<dbReference type="GO" id="GO:0008800">
    <property type="term" value="F:beta-lactamase activity"/>
    <property type="evidence" value="ECO:0007669"/>
    <property type="project" value="UniProtKB-UniRule"/>
</dbReference>
<feature type="domain" description="Beta-lactamase class A catalytic" evidence="7">
    <location>
        <begin position="48"/>
        <end position="267"/>
    </location>
</feature>
<reference evidence="8" key="3">
    <citation type="submission" date="2021-08" db="EMBL/GenBank/DDBJ databases">
        <authorList>
            <person name="Tani A."/>
            <person name="Ola A."/>
            <person name="Ogura Y."/>
            <person name="Katsura K."/>
            <person name="Hayashi T."/>
        </authorList>
    </citation>
    <scope>NUCLEOTIDE SEQUENCE</scope>
    <source>
        <strain evidence="8">DSM 22415</strain>
    </source>
</reference>
<dbReference type="GO" id="GO:0030655">
    <property type="term" value="P:beta-lactam antibiotic catabolic process"/>
    <property type="evidence" value="ECO:0007669"/>
    <property type="project" value="InterPro"/>
</dbReference>
<evidence type="ECO:0000256" key="1">
    <source>
        <dbReference type="ARBA" id="ARBA00001526"/>
    </source>
</evidence>
<evidence type="ECO:0000256" key="3">
    <source>
        <dbReference type="ARBA" id="ARBA00012865"/>
    </source>
</evidence>
<dbReference type="EMBL" id="BPQI01000023">
    <property type="protein sequence ID" value="GJD55273.1"/>
    <property type="molecule type" value="Genomic_DNA"/>
</dbReference>
<dbReference type="InterPro" id="IPR045155">
    <property type="entry name" value="Beta-lactam_cat"/>
</dbReference>
<dbReference type="InterPro" id="IPR012338">
    <property type="entry name" value="Beta-lactam/transpept-like"/>
</dbReference>
<reference evidence="9 10" key="1">
    <citation type="submission" date="2019-06" db="EMBL/GenBank/DDBJ databases">
        <authorList>
            <person name="Rodrigo-Torres L."/>
            <person name="Arahal R. D."/>
            <person name="Lucena T."/>
        </authorList>
    </citation>
    <scope>NUCLEOTIDE SEQUENCE [LARGE SCALE GENOMIC DNA]</scope>
    <source>
        <strain evidence="9 10">SW08-7</strain>
    </source>
</reference>
<dbReference type="Gene3D" id="3.40.710.10">
    <property type="entry name" value="DD-peptidase/beta-lactamase superfamily"/>
    <property type="match status" value="1"/>
</dbReference>
<dbReference type="EMBL" id="CABFVH010000005">
    <property type="protein sequence ID" value="VUF11512.1"/>
    <property type="molecule type" value="Genomic_DNA"/>
</dbReference>
<protein>
    <recommendedName>
        <fullName evidence="3 6">Beta-lactamase</fullName>
        <ecNumber evidence="3 6">3.5.2.6</ecNumber>
    </recommendedName>
</protein>
<evidence type="ECO:0000313" key="11">
    <source>
        <dbReference type="Proteomes" id="UP001055303"/>
    </source>
</evidence>
<dbReference type="RefSeq" id="WP_144761506.1">
    <property type="nucleotide sequence ID" value="NZ_BPQI01000023.1"/>
</dbReference>
<evidence type="ECO:0000256" key="4">
    <source>
        <dbReference type="ARBA" id="ARBA00022801"/>
    </source>
</evidence>
<evidence type="ECO:0000256" key="2">
    <source>
        <dbReference type="ARBA" id="ARBA00009009"/>
    </source>
</evidence>
<dbReference type="InterPro" id="IPR000871">
    <property type="entry name" value="Beta-lactam_class-A"/>
</dbReference>
<dbReference type="Proteomes" id="UP000401717">
    <property type="component" value="Unassembled WGS sequence"/>
</dbReference>
<dbReference type="OrthoDB" id="9784149at2"/>
<dbReference type="GO" id="GO:0046677">
    <property type="term" value="P:response to antibiotic"/>
    <property type="evidence" value="ECO:0007669"/>
    <property type="project" value="UniProtKB-UniRule"/>
</dbReference>
<dbReference type="Pfam" id="PF13354">
    <property type="entry name" value="Beta-lactamase2"/>
    <property type="match status" value="1"/>
</dbReference>
<dbReference type="PANTHER" id="PTHR35333:SF3">
    <property type="entry name" value="BETA-LACTAMASE-TYPE TRANSPEPTIDASE FOLD CONTAINING PROTEIN"/>
    <property type="match status" value="1"/>
</dbReference>
<dbReference type="Proteomes" id="UP001055303">
    <property type="component" value="Unassembled WGS sequence"/>
</dbReference>
<keyword evidence="11" id="KW-1185">Reference proteome</keyword>
<gene>
    <name evidence="9" type="primary">blaP</name>
    <name evidence="8" type="ORF">IFDJLNFL_1157</name>
    <name evidence="9" type="ORF">MTDSW087_01194</name>
</gene>
<evidence type="ECO:0000313" key="10">
    <source>
        <dbReference type="Proteomes" id="UP000401717"/>
    </source>
</evidence>
<keyword evidence="5 6" id="KW-0046">Antibiotic resistance</keyword>
<organism evidence="9 10">
    <name type="scientific">Methylobacterium dankookense</name>
    <dbReference type="NCBI Taxonomy" id="560405"/>
    <lineage>
        <taxon>Bacteria</taxon>
        <taxon>Pseudomonadati</taxon>
        <taxon>Pseudomonadota</taxon>
        <taxon>Alphaproteobacteria</taxon>
        <taxon>Hyphomicrobiales</taxon>
        <taxon>Methylobacteriaceae</taxon>
        <taxon>Methylobacterium</taxon>
    </lineage>
</organism>
<evidence type="ECO:0000256" key="6">
    <source>
        <dbReference type="RuleBase" id="RU361140"/>
    </source>
</evidence>
<evidence type="ECO:0000259" key="7">
    <source>
        <dbReference type="Pfam" id="PF13354"/>
    </source>
</evidence>
<comment type="similarity">
    <text evidence="2 6">Belongs to the class-A beta-lactamase family.</text>
</comment>